<keyword evidence="1" id="KW-0732">Signal</keyword>
<evidence type="ECO:0000259" key="2">
    <source>
        <dbReference type="PROSITE" id="PS51465"/>
    </source>
</evidence>
<reference evidence="3" key="1">
    <citation type="journal article" date="2020" name="Fungal Divers.">
        <title>Resolving the Mortierellaceae phylogeny through synthesis of multi-gene phylogenetics and phylogenomics.</title>
        <authorList>
            <person name="Vandepol N."/>
            <person name="Liber J."/>
            <person name="Desiro A."/>
            <person name="Na H."/>
            <person name="Kennedy M."/>
            <person name="Barry K."/>
            <person name="Grigoriev I.V."/>
            <person name="Miller A.N."/>
            <person name="O'Donnell K."/>
            <person name="Stajich J.E."/>
            <person name="Bonito G."/>
        </authorList>
    </citation>
    <scope>NUCLEOTIDE SEQUENCE</scope>
    <source>
        <strain evidence="3">NRRL 6426</strain>
    </source>
</reference>
<dbReference type="AlphaFoldDB" id="A0A9P5VCP1"/>
<dbReference type="CDD" id="cd00104">
    <property type="entry name" value="KAZAL_FS"/>
    <property type="match status" value="1"/>
</dbReference>
<dbReference type="InterPro" id="IPR036058">
    <property type="entry name" value="Kazal_dom_sf"/>
</dbReference>
<proteinExistence type="predicted"/>
<dbReference type="EMBL" id="JAAAUQ010000243">
    <property type="protein sequence ID" value="KAF9152449.1"/>
    <property type="molecule type" value="Genomic_DNA"/>
</dbReference>
<dbReference type="Pfam" id="PF07648">
    <property type="entry name" value="Kazal_2"/>
    <property type="match status" value="1"/>
</dbReference>
<protein>
    <recommendedName>
        <fullName evidence="2">Kazal-like domain-containing protein</fullName>
    </recommendedName>
</protein>
<evidence type="ECO:0000313" key="3">
    <source>
        <dbReference type="EMBL" id="KAF9152449.1"/>
    </source>
</evidence>
<comment type="caution">
    <text evidence="3">The sequence shown here is derived from an EMBL/GenBank/DDBJ whole genome shotgun (WGS) entry which is preliminary data.</text>
</comment>
<evidence type="ECO:0000313" key="4">
    <source>
        <dbReference type="Proteomes" id="UP000748756"/>
    </source>
</evidence>
<dbReference type="Proteomes" id="UP000748756">
    <property type="component" value="Unassembled WGS sequence"/>
</dbReference>
<feature type="chain" id="PRO_5040406924" description="Kazal-like domain-containing protein" evidence="1">
    <location>
        <begin position="23"/>
        <end position="88"/>
    </location>
</feature>
<dbReference type="InterPro" id="IPR002350">
    <property type="entry name" value="Kazal_dom"/>
</dbReference>
<organism evidence="3 4">
    <name type="scientific">Linnemannia schmuckeri</name>
    <dbReference type="NCBI Taxonomy" id="64567"/>
    <lineage>
        <taxon>Eukaryota</taxon>
        <taxon>Fungi</taxon>
        <taxon>Fungi incertae sedis</taxon>
        <taxon>Mucoromycota</taxon>
        <taxon>Mortierellomycotina</taxon>
        <taxon>Mortierellomycetes</taxon>
        <taxon>Mortierellales</taxon>
        <taxon>Mortierellaceae</taxon>
        <taxon>Linnemannia</taxon>
    </lineage>
</organism>
<keyword evidence="4" id="KW-1185">Reference proteome</keyword>
<gene>
    <name evidence="3" type="ORF">BG015_005245</name>
</gene>
<dbReference type="SUPFAM" id="SSF100895">
    <property type="entry name" value="Kazal-type serine protease inhibitors"/>
    <property type="match status" value="1"/>
</dbReference>
<accession>A0A9P5VCP1</accession>
<evidence type="ECO:0000256" key="1">
    <source>
        <dbReference type="SAM" id="SignalP"/>
    </source>
</evidence>
<sequence length="88" mass="9745">MRSSALTLLTIVFSMGILSANASPVPATDILPSDKCPMRCSWLYQPVCGENKAGKQQTFTNECLLKTHNCSFPYDQYKLVHEGKCMGQ</sequence>
<dbReference type="Gene3D" id="3.30.60.30">
    <property type="match status" value="1"/>
</dbReference>
<name>A0A9P5VCP1_9FUNG</name>
<feature type="signal peptide" evidence="1">
    <location>
        <begin position="1"/>
        <end position="22"/>
    </location>
</feature>
<dbReference type="PROSITE" id="PS51465">
    <property type="entry name" value="KAZAL_2"/>
    <property type="match status" value="1"/>
</dbReference>
<dbReference type="OrthoDB" id="2375769at2759"/>
<feature type="domain" description="Kazal-like" evidence="2">
    <location>
        <begin position="30"/>
        <end position="87"/>
    </location>
</feature>